<accession>X1QCY6</accession>
<protein>
    <submittedName>
        <fullName evidence="1">Uncharacterized protein</fullName>
    </submittedName>
</protein>
<reference evidence="1" key="1">
    <citation type="journal article" date="2014" name="Front. Microbiol.">
        <title>High frequency of phylogenetically diverse reductive dehalogenase-homologous genes in deep subseafloor sedimentary metagenomes.</title>
        <authorList>
            <person name="Kawai M."/>
            <person name="Futagami T."/>
            <person name="Toyoda A."/>
            <person name="Takaki Y."/>
            <person name="Nishi S."/>
            <person name="Hori S."/>
            <person name="Arai W."/>
            <person name="Tsubouchi T."/>
            <person name="Morono Y."/>
            <person name="Uchiyama I."/>
            <person name="Ito T."/>
            <person name="Fujiyama A."/>
            <person name="Inagaki F."/>
            <person name="Takami H."/>
        </authorList>
    </citation>
    <scope>NUCLEOTIDE SEQUENCE</scope>
    <source>
        <strain evidence="1">Expedition CK06-06</strain>
    </source>
</reference>
<sequence length="61" mass="6811">MGITAAQCGHDICKAIALLDEWKEYACISQDTFDYLQSKATEAIGKEGVKYELTRRGIKVE</sequence>
<dbReference type="AlphaFoldDB" id="X1QCY6"/>
<proteinExistence type="predicted"/>
<comment type="caution">
    <text evidence="1">The sequence shown here is derived from an EMBL/GenBank/DDBJ whole genome shotgun (WGS) entry which is preliminary data.</text>
</comment>
<gene>
    <name evidence="1" type="ORF">S06H3_56457</name>
</gene>
<dbReference type="EMBL" id="BARV01036314">
    <property type="protein sequence ID" value="GAI52671.1"/>
    <property type="molecule type" value="Genomic_DNA"/>
</dbReference>
<evidence type="ECO:0000313" key="1">
    <source>
        <dbReference type="EMBL" id="GAI52671.1"/>
    </source>
</evidence>
<organism evidence="1">
    <name type="scientific">marine sediment metagenome</name>
    <dbReference type="NCBI Taxonomy" id="412755"/>
    <lineage>
        <taxon>unclassified sequences</taxon>
        <taxon>metagenomes</taxon>
        <taxon>ecological metagenomes</taxon>
    </lineage>
</organism>
<name>X1QCY6_9ZZZZ</name>